<evidence type="ECO:0000313" key="2">
    <source>
        <dbReference type="Proteomes" id="UP001151760"/>
    </source>
</evidence>
<reference evidence="1" key="1">
    <citation type="journal article" date="2022" name="Int. J. Mol. Sci.">
        <title>Draft Genome of Tanacetum Coccineum: Genomic Comparison of Closely Related Tanacetum-Family Plants.</title>
        <authorList>
            <person name="Yamashiro T."/>
            <person name="Shiraishi A."/>
            <person name="Nakayama K."/>
            <person name="Satake H."/>
        </authorList>
    </citation>
    <scope>NUCLEOTIDE SEQUENCE</scope>
</reference>
<dbReference type="Proteomes" id="UP001151760">
    <property type="component" value="Unassembled WGS sequence"/>
</dbReference>
<dbReference type="SUPFAM" id="SSF57756">
    <property type="entry name" value="Retrovirus zinc finger-like domains"/>
    <property type="match status" value="1"/>
</dbReference>
<comment type="caution">
    <text evidence="1">The sequence shown here is derived from an EMBL/GenBank/DDBJ whole genome shotgun (WGS) entry which is preliminary data.</text>
</comment>
<dbReference type="EMBL" id="BQNB010015915">
    <property type="protein sequence ID" value="GJT45601.1"/>
    <property type="molecule type" value="Genomic_DNA"/>
</dbReference>
<sequence length="304" mass="34445">MDLRWQMAMLTMRASRFLKNTGRKLTVNVNETIGFDKSKVECYNYHKRGHFARECRAPRNQENRNKENTRRVVPVETTTSNALMSCDGAGYDWSDQAEEGHLERVMAYAYTGIVLFGWLPHSIRDDTANRQCGNMTKRIMDVSGSPDRVFDFSDGGLLGLTRDGFDPWTTMGYTGENWWLWVAPLVEEVREPVEPIVAPGTEEIVGPTEPMDAPTIGGESGTWRIYLVLVMGREGRGSCTSAWMSGFRLDVVGDIAWIRDRDAQIKQISAEMVSVLEREYGLIQMIATMSKHLADVEKRIPRPP</sequence>
<proteinExistence type="predicted"/>
<reference evidence="1" key="2">
    <citation type="submission" date="2022-01" db="EMBL/GenBank/DDBJ databases">
        <authorList>
            <person name="Yamashiro T."/>
            <person name="Shiraishi A."/>
            <person name="Satake H."/>
            <person name="Nakayama K."/>
        </authorList>
    </citation>
    <scope>NUCLEOTIDE SEQUENCE</scope>
</reference>
<name>A0ABQ5E3X3_9ASTR</name>
<organism evidence="1 2">
    <name type="scientific">Tanacetum coccineum</name>
    <dbReference type="NCBI Taxonomy" id="301880"/>
    <lineage>
        <taxon>Eukaryota</taxon>
        <taxon>Viridiplantae</taxon>
        <taxon>Streptophyta</taxon>
        <taxon>Embryophyta</taxon>
        <taxon>Tracheophyta</taxon>
        <taxon>Spermatophyta</taxon>
        <taxon>Magnoliopsida</taxon>
        <taxon>eudicotyledons</taxon>
        <taxon>Gunneridae</taxon>
        <taxon>Pentapetalae</taxon>
        <taxon>asterids</taxon>
        <taxon>campanulids</taxon>
        <taxon>Asterales</taxon>
        <taxon>Asteraceae</taxon>
        <taxon>Asteroideae</taxon>
        <taxon>Anthemideae</taxon>
        <taxon>Anthemidinae</taxon>
        <taxon>Tanacetum</taxon>
    </lineage>
</organism>
<protein>
    <submittedName>
        <fullName evidence="1">Ribonuclease H-like domain-containing protein</fullName>
    </submittedName>
</protein>
<keyword evidence="2" id="KW-1185">Reference proteome</keyword>
<evidence type="ECO:0000313" key="1">
    <source>
        <dbReference type="EMBL" id="GJT45601.1"/>
    </source>
</evidence>
<accession>A0ABQ5E3X3</accession>
<gene>
    <name evidence="1" type="ORF">Tco_0954316</name>
</gene>
<dbReference type="Gene3D" id="4.10.60.10">
    <property type="entry name" value="Zinc finger, CCHC-type"/>
    <property type="match status" value="1"/>
</dbReference>
<dbReference type="InterPro" id="IPR036875">
    <property type="entry name" value="Znf_CCHC_sf"/>
</dbReference>